<organism evidence="2">
    <name type="scientific">marine metagenome</name>
    <dbReference type="NCBI Taxonomy" id="408172"/>
    <lineage>
        <taxon>unclassified sequences</taxon>
        <taxon>metagenomes</taxon>
        <taxon>ecological metagenomes</taxon>
    </lineage>
</organism>
<dbReference type="InterPro" id="IPR025197">
    <property type="entry name" value="DUF4116"/>
</dbReference>
<feature type="non-terminal residue" evidence="2">
    <location>
        <position position="1"/>
    </location>
</feature>
<feature type="domain" description="DUF4116" evidence="1">
    <location>
        <begin position="116"/>
        <end position="154"/>
    </location>
</feature>
<feature type="non-terminal residue" evidence="2">
    <location>
        <position position="271"/>
    </location>
</feature>
<reference evidence="2" key="1">
    <citation type="submission" date="2018-05" db="EMBL/GenBank/DDBJ databases">
        <authorList>
            <person name="Lanie J.A."/>
            <person name="Ng W.-L."/>
            <person name="Kazmierczak K.M."/>
            <person name="Andrzejewski T.M."/>
            <person name="Davidsen T.M."/>
            <person name="Wayne K.J."/>
            <person name="Tettelin H."/>
            <person name="Glass J.I."/>
            <person name="Rusch D."/>
            <person name="Podicherti R."/>
            <person name="Tsui H.-C.T."/>
            <person name="Winkler M.E."/>
        </authorList>
    </citation>
    <scope>NUCLEOTIDE SEQUENCE</scope>
</reference>
<accession>A0A382SWN2</accession>
<sequence length="271" mass="31455">VTNQSETINEKDLIVRKDGLIYKKHARVPFTGMGEYLINDGYNGQLMGYNFKDGKREDLVEGFHETNKENVYEALKFLNSLYVYAPFCEFHGLPLLPNDMYNPHPLEDCPTKLTSNKEFMLEASERVYTALDYASDELKQDKELILAALRQDPLMEESIALQIYYKNNSEELKTDNIFFDTAKEAFLEMLDGYAGDFRQHEDFLVYWVGNYSMEEDFAMFGNDKDVALAIFDAMSLDLFFDFLEFLGPKLIEDEDFMEDIYFTAGSYTVSK</sequence>
<dbReference type="AlphaFoldDB" id="A0A382SWN2"/>
<protein>
    <recommendedName>
        <fullName evidence="1">DUF4116 domain-containing protein</fullName>
    </recommendedName>
</protein>
<evidence type="ECO:0000259" key="1">
    <source>
        <dbReference type="Pfam" id="PF13475"/>
    </source>
</evidence>
<dbReference type="Pfam" id="PF13475">
    <property type="entry name" value="DUF4116"/>
    <property type="match status" value="1"/>
</dbReference>
<proteinExistence type="predicted"/>
<evidence type="ECO:0000313" key="2">
    <source>
        <dbReference type="EMBL" id="SVD14296.1"/>
    </source>
</evidence>
<gene>
    <name evidence="2" type="ORF">METZ01_LOCUS367150</name>
</gene>
<name>A0A382SWN2_9ZZZZ</name>
<dbReference type="EMBL" id="UINC01132159">
    <property type="protein sequence ID" value="SVD14296.1"/>
    <property type="molecule type" value="Genomic_DNA"/>
</dbReference>